<dbReference type="InterPro" id="IPR008972">
    <property type="entry name" value="Cupredoxin"/>
</dbReference>
<dbReference type="EMBL" id="JAUIQD010000004">
    <property type="protein sequence ID" value="KAK3353724.1"/>
    <property type="molecule type" value="Genomic_DNA"/>
</dbReference>
<dbReference type="AlphaFoldDB" id="A0AAJ0MF01"/>
<evidence type="ECO:0000256" key="1">
    <source>
        <dbReference type="SAM" id="SignalP"/>
    </source>
</evidence>
<dbReference type="SUPFAM" id="SSF49503">
    <property type="entry name" value="Cupredoxins"/>
    <property type="match status" value="1"/>
</dbReference>
<name>A0AAJ0MF01_9PEZI</name>
<keyword evidence="1" id="KW-0732">Signal</keyword>
<reference evidence="2" key="1">
    <citation type="journal article" date="2023" name="Mol. Phylogenet. Evol.">
        <title>Genome-scale phylogeny and comparative genomics of the fungal order Sordariales.</title>
        <authorList>
            <person name="Hensen N."/>
            <person name="Bonometti L."/>
            <person name="Westerberg I."/>
            <person name="Brannstrom I.O."/>
            <person name="Guillou S."/>
            <person name="Cros-Aarteil S."/>
            <person name="Calhoun S."/>
            <person name="Haridas S."/>
            <person name="Kuo A."/>
            <person name="Mondo S."/>
            <person name="Pangilinan J."/>
            <person name="Riley R."/>
            <person name="LaButti K."/>
            <person name="Andreopoulos B."/>
            <person name="Lipzen A."/>
            <person name="Chen C."/>
            <person name="Yan M."/>
            <person name="Daum C."/>
            <person name="Ng V."/>
            <person name="Clum A."/>
            <person name="Steindorff A."/>
            <person name="Ohm R.A."/>
            <person name="Martin F."/>
            <person name="Silar P."/>
            <person name="Natvig D.O."/>
            <person name="Lalanne C."/>
            <person name="Gautier V."/>
            <person name="Ament-Velasquez S.L."/>
            <person name="Kruys A."/>
            <person name="Hutchinson M.I."/>
            <person name="Powell A.J."/>
            <person name="Barry K."/>
            <person name="Miller A.N."/>
            <person name="Grigoriev I.V."/>
            <person name="Debuchy R."/>
            <person name="Gladieux P."/>
            <person name="Hiltunen Thoren M."/>
            <person name="Johannesson H."/>
        </authorList>
    </citation>
    <scope>NUCLEOTIDE SEQUENCE</scope>
    <source>
        <strain evidence="2">CBS 955.72</strain>
    </source>
</reference>
<reference evidence="2" key="2">
    <citation type="submission" date="2023-06" db="EMBL/GenBank/DDBJ databases">
        <authorList>
            <consortium name="Lawrence Berkeley National Laboratory"/>
            <person name="Haridas S."/>
            <person name="Hensen N."/>
            <person name="Bonometti L."/>
            <person name="Westerberg I."/>
            <person name="Brannstrom I.O."/>
            <person name="Guillou S."/>
            <person name="Cros-Aarteil S."/>
            <person name="Calhoun S."/>
            <person name="Kuo A."/>
            <person name="Mondo S."/>
            <person name="Pangilinan J."/>
            <person name="Riley R."/>
            <person name="Labutti K."/>
            <person name="Andreopoulos B."/>
            <person name="Lipzen A."/>
            <person name="Chen C."/>
            <person name="Yanf M."/>
            <person name="Daum C."/>
            <person name="Ng V."/>
            <person name="Clum A."/>
            <person name="Steindorff A."/>
            <person name="Ohm R."/>
            <person name="Martin F."/>
            <person name="Silar P."/>
            <person name="Natvig D."/>
            <person name="Lalanne C."/>
            <person name="Gautier V."/>
            <person name="Ament-Velasquez S.L."/>
            <person name="Kruys A."/>
            <person name="Hutchinson M.I."/>
            <person name="Powell A.J."/>
            <person name="Barry K."/>
            <person name="Miller A.N."/>
            <person name="Grigoriev I.V."/>
            <person name="Debuchy R."/>
            <person name="Gladieux P."/>
            <person name="Thoren M.H."/>
            <person name="Johannesson H."/>
        </authorList>
    </citation>
    <scope>NUCLEOTIDE SEQUENCE</scope>
    <source>
        <strain evidence="2">CBS 955.72</strain>
    </source>
</reference>
<comment type="caution">
    <text evidence="2">The sequence shown here is derived from an EMBL/GenBank/DDBJ whole genome shotgun (WGS) entry which is preliminary data.</text>
</comment>
<feature type="non-terminal residue" evidence="2">
    <location>
        <position position="124"/>
    </location>
</feature>
<keyword evidence="3" id="KW-1185">Reference proteome</keyword>
<evidence type="ECO:0000313" key="3">
    <source>
        <dbReference type="Proteomes" id="UP001275084"/>
    </source>
</evidence>
<dbReference type="CDD" id="cd00920">
    <property type="entry name" value="Cupredoxin"/>
    <property type="match status" value="1"/>
</dbReference>
<feature type="signal peptide" evidence="1">
    <location>
        <begin position="1"/>
        <end position="18"/>
    </location>
</feature>
<organism evidence="2 3">
    <name type="scientific">Lasiosphaeria hispida</name>
    <dbReference type="NCBI Taxonomy" id="260671"/>
    <lineage>
        <taxon>Eukaryota</taxon>
        <taxon>Fungi</taxon>
        <taxon>Dikarya</taxon>
        <taxon>Ascomycota</taxon>
        <taxon>Pezizomycotina</taxon>
        <taxon>Sordariomycetes</taxon>
        <taxon>Sordariomycetidae</taxon>
        <taxon>Sordariales</taxon>
        <taxon>Lasiosphaeriaceae</taxon>
        <taxon>Lasiosphaeria</taxon>
    </lineage>
</organism>
<dbReference type="PANTHER" id="PTHR34883:SF15">
    <property type="entry name" value="EXTRACELLULAR SERINE-RICH PROTEIN"/>
    <property type="match status" value="1"/>
</dbReference>
<gene>
    <name evidence="2" type="ORF">B0T25DRAFT_432074</name>
</gene>
<proteinExistence type="predicted"/>
<feature type="chain" id="PRO_5042600582" evidence="1">
    <location>
        <begin position="19"/>
        <end position="124"/>
    </location>
</feature>
<protein>
    <submittedName>
        <fullName evidence="2">Cupredoxin</fullName>
    </submittedName>
</protein>
<dbReference type="Gene3D" id="2.60.40.420">
    <property type="entry name" value="Cupredoxins - blue copper proteins"/>
    <property type="match status" value="1"/>
</dbReference>
<dbReference type="PANTHER" id="PTHR34883">
    <property type="entry name" value="SERINE-RICH PROTEIN, PUTATIVE-RELATED-RELATED"/>
    <property type="match status" value="1"/>
</dbReference>
<dbReference type="InterPro" id="IPR052953">
    <property type="entry name" value="Ser-rich/MCO-related"/>
</dbReference>
<dbReference type="Proteomes" id="UP001275084">
    <property type="component" value="Unassembled WGS sequence"/>
</dbReference>
<evidence type="ECO:0000313" key="2">
    <source>
        <dbReference type="EMBL" id="KAK3353724.1"/>
    </source>
</evidence>
<sequence>MHLTPLSAIAALAAHATAATIAVNVGQNGALAFSPSSAAASAGDIVEYHFFPPGHSAVMGDFNNPCAPAATGGFSSGENASPPTPPTPSNVFRVTINSTNPIFFYCGVPGHCGAGMSGAINPSS</sequence>
<accession>A0AAJ0MF01</accession>